<comment type="subunit">
    <text evidence="3">F-type ATPases have 2 components, CF(1) - the catalytic core - and CF(0) - the membrane proton channel.</text>
</comment>
<protein>
    <recommendedName>
        <fullName evidence="12">ATP synthase complex subunit 8</fullName>
    </recommendedName>
</protein>
<keyword evidence="10 12" id="KW-0496">Mitochondrion</keyword>
<evidence type="ECO:0000256" key="2">
    <source>
        <dbReference type="ARBA" id="ARBA00008892"/>
    </source>
</evidence>
<dbReference type="InterPro" id="IPR001421">
    <property type="entry name" value="ATP8_metazoa"/>
</dbReference>
<keyword evidence="6 12" id="KW-0812">Transmembrane</keyword>
<evidence type="ECO:0000256" key="5">
    <source>
        <dbReference type="ARBA" id="ARBA00022547"/>
    </source>
</evidence>
<dbReference type="GO" id="GO:0015986">
    <property type="term" value="P:proton motive force-driven ATP synthesis"/>
    <property type="evidence" value="ECO:0007669"/>
    <property type="project" value="InterPro"/>
</dbReference>
<accession>A0A4D6E8N5</accession>
<evidence type="ECO:0000256" key="3">
    <source>
        <dbReference type="ARBA" id="ARBA00011291"/>
    </source>
</evidence>
<name>A0A4D6E8N5_9NEOP</name>
<dbReference type="CTD" id="4509"/>
<dbReference type="RefSeq" id="YP_009648082.1">
    <property type="nucleotide sequence ID" value="NC_042670.1"/>
</dbReference>
<keyword evidence="9 12" id="KW-0406">Ion transport</keyword>
<evidence type="ECO:0000256" key="12">
    <source>
        <dbReference type="RuleBase" id="RU003661"/>
    </source>
</evidence>
<dbReference type="EMBL" id="MH388505">
    <property type="protein sequence ID" value="QBZ78041.1"/>
    <property type="molecule type" value="Genomic_DNA"/>
</dbReference>
<reference evidence="14" key="1">
    <citation type="submission" date="2018-05" db="EMBL/GenBank/DDBJ databases">
        <authorList>
            <person name="Tan L."/>
        </authorList>
    </citation>
    <scope>NUCLEOTIDE SEQUENCE</scope>
</reference>
<dbReference type="Pfam" id="PF00895">
    <property type="entry name" value="ATP-synt_8"/>
    <property type="match status" value="1"/>
</dbReference>
<proteinExistence type="inferred from homology"/>
<comment type="similarity">
    <text evidence="2 12">Belongs to the ATPase protein 8 family.</text>
</comment>
<keyword evidence="5 12" id="KW-0138">CF(0)</keyword>
<keyword evidence="4 12" id="KW-0813">Transport</keyword>
<evidence type="ECO:0000256" key="8">
    <source>
        <dbReference type="ARBA" id="ARBA00022989"/>
    </source>
</evidence>
<evidence type="ECO:0000256" key="1">
    <source>
        <dbReference type="ARBA" id="ARBA00004304"/>
    </source>
</evidence>
<evidence type="ECO:0000256" key="9">
    <source>
        <dbReference type="ARBA" id="ARBA00023065"/>
    </source>
</evidence>
<comment type="subcellular location">
    <subcellularLocation>
        <location evidence="1 12">Mitochondrion membrane</location>
        <topology evidence="1 12">Single-pass membrane protein</topology>
    </subcellularLocation>
</comment>
<geneLocation type="mitochondrion" evidence="14"/>
<dbReference type="GeneID" id="40492251"/>
<keyword evidence="11 13" id="KW-0472">Membrane</keyword>
<evidence type="ECO:0000256" key="10">
    <source>
        <dbReference type="ARBA" id="ARBA00023128"/>
    </source>
</evidence>
<evidence type="ECO:0000256" key="13">
    <source>
        <dbReference type="SAM" id="Phobius"/>
    </source>
</evidence>
<evidence type="ECO:0000256" key="11">
    <source>
        <dbReference type="ARBA" id="ARBA00023136"/>
    </source>
</evidence>
<evidence type="ECO:0000313" key="14">
    <source>
        <dbReference type="EMBL" id="QBZ78041.1"/>
    </source>
</evidence>
<organism evidence="14">
    <name type="scientific">Parantica aglea</name>
    <name type="common">glassy tiger</name>
    <dbReference type="NCBI Taxonomy" id="396710"/>
    <lineage>
        <taxon>Eukaryota</taxon>
        <taxon>Metazoa</taxon>
        <taxon>Ecdysozoa</taxon>
        <taxon>Arthropoda</taxon>
        <taxon>Hexapoda</taxon>
        <taxon>Insecta</taxon>
        <taxon>Pterygota</taxon>
        <taxon>Neoptera</taxon>
        <taxon>Endopterygota</taxon>
        <taxon>Lepidoptera</taxon>
        <taxon>Glossata</taxon>
        <taxon>Ditrysia</taxon>
        <taxon>Papilionoidea</taxon>
        <taxon>Nymphalidae</taxon>
        <taxon>Danainae</taxon>
        <taxon>Danaini</taxon>
        <taxon>Danaina</taxon>
        <taxon>Parantica</taxon>
    </lineage>
</organism>
<sequence length="54" mass="6883">MPQMMPINWLMSFLFFILLFIIFNIMNYFIFNNNNNNFIKKNHLKFKKSFNWKW</sequence>
<feature type="transmembrane region" description="Helical" evidence="13">
    <location>
        <begin position="6"/>
        <end position="31"/>
    </location>
</feature>
<evidence type="ECO:0000256" key="6">
    <source>
        <dbReference type="ARBA" id="ARBA00022692"/>
    </source>
</evidence>
<evidence type="ECO:0000256" key="4">
    <source>
        <dbReference type="ARBA" id="ARBA00022448"/>
    </source>
</evidence>
<dbReference type="AlphaFoldDB" id="A0A4D6E8N5"/>
<dbReference type="GO" id="GO:0045259">
    <property type="term" value="C:proton-transporting ATP synthase complex"/>
    <property type="evidence" value="ECO:0007669"/>
    <property type="project" value="UniProtKB-KW"/>
</dbReference>
<keyword evidence="7 12" id="KW-0375">Hydrogen ion transport</keyword>
<gene>
    <name evidence="14" type="primary">ATP8</name>
</gene>
<evidence type="ECO:0000256" key="7">
    <source>
        <dbReference type="ARBA" id="ARBA00022781"/>
    </source>
</evidence>
<dbReference type="GO" id="GO:0031966">
    <property type="term" value="C:mitochondrial membrane"/>
    <property type="evidence" value="ECO:0007669"/>
    <property type="project" value="UniProtKB-SubCell"/>
</dbReference>
<keyword evidence="8 13" id="KW-1133">Transmembrane helix</keyword>
<dbReference type="GO" id="GO:0015078">
    <property type="term" value="F:proton transmembrane transporter activity"/>
    <property type="evidence" value="ECO:0007669"/>
    <property type="project" value="InterPro"/>
</dbReference>